<evidence type="ECO:0000313" key="2">
    <source>
        <dbReference type="Proteomes" id="UP000031668"/>
    </source>
</evidence>
<sequence>MGLLPEEQIGFRLQRVIKAILYREGFLGYIENCLRDIEPNGSMNAQCFVIRDNARFHNKCQEICYFLLYSPFLNPKKKAVSKRKGYVKSYRPKKEPELLNL</sequence>
<organism evidence="1 2">
    <name type="scientific">Thelohanellus kitauei</name>
    <name type="common">Myxosporean</name>
    <dbReference type="NCBI Taxonomy" id="669202"/>
    <lineage>
        <taxon>Eukaryota</taxon>
        <taxon>Metazoa</taxon>
        <taxon>Cnidaria</taxon>
        <taxon>Myxozoa</taxon>
        <taxon>Myxosporea</taxon>
        <taxon>Bivalvulida</taxon>
        <taxon>Platysporina</taxon>
        <taxon>Myxobolidae</taxon>
        <taxon>Thelohanellus</taxon>
    </lineage>
</organism>
<accession>A0A0C2NEN4</accession>
<reference evidence="1 2" key="1">
    <citation type="journal article" date="2014" name="Genome Biol. Evol.">
        <title>The genome of the myxosporean Thelohanellus kitauei shows adaptations to nutrient acquisition within its fish host.</title>
        <authorList>
            <person name="Yang Y."/>
            <person name="Xiong J."/>
            <person name="Zhou Z."/>
            <person name="Huo F."/>
            <person name="Miao W."/>
            <person name="Ran C."/>
            <person name="Liu Y."/>
            <person name="Zhang J."/>
            <person name="Feng J."/>
            <person name="Wang M."/>
            <person name="Wang M."/>
            <person name="Wang L."/>
            <person name="Yao B."/>
        </authorList>
    </citation>
    <scope>NUCLEOTIDE SEQUENCE [LARGE SCALE GENOMIC DNA]</scope>
    <source>
        <strain evidence="1">Wuqing</strain>
    </source>
</reference>
<protein>
    <submittedName>
        <fullName evidence="1">Uncharacterized protein</fullName>
    </submittedName>
</protein>
<dbReference type="Proteomes" id="UP000031668">
    <property type="component" value="Unassembled WGS sequence"/>
</dbReference>
<gene>
    <name evidence="1" type="ORF">RF11_09721</name>
</gene>
<dbReference type="AlphaFoldDB" id="A0A0C2NEN4"/>
<keyword evidence="2" id="KW-1185">Reference proteome</keyword>
<evidence type="ECO:0000313" key="1">
    <source>
        <dbReference type="EMBL" id="KII72477.1"/>
    </source>
</evidence>
<dbReference type="EMBL" id="JWZT01001202">
    <property type="protein sequence ID" value="KII72477.1"/>
    <property type="molecule type" value="Genomic_DNA"/>
</dbReference>
<proteinExistence type="predicted"/>
<comment type="caution">
    <text evidence="1">The sequence shown here is derived from an EMBL/GenBank/DDBJ whole genome shotgun (WGS) entry which is preliminary data.</text>
</comment>
<name>A0A0C2NEN4_THEKT</name>